<protein>
    <submittedName>
        <fullName evidence="2">Extracellular solute-binding protein</fullName>
    </submittedName>
</protein>
<dbReference type="PANTHER" id="PTHR30006:SF2">
    <property type="entry name" value="ABC TRANSPORTER SUBSTRATE-BINDING PROTEIN"/>
    <property type="match status" value="1"/>
</dbReference>
<dbReference type="Pfam" id="PF13343">
    <property type="entry name" value="SBP_bac_6"/>
    <property type="match status" value="1"/>
</dbReference>
<proteinExistence type="predicted"/>
<name>A0AA97LYH6_9ACTN</name>
<keyword evidence="1" id="KW-0732">Signal</keyword>
<organism evidence="2 3">
    <name type="scientific">Thermobifida halotolerans</name>
    <dbReference type="NCBI Taxonomy" id="483545"/>
    <lineage>
        <taxon>Bacteria</taxon>
        <taxon>Bacillati</taxon>
        <taxon>Actinomycetota</taxon>
        <taxon>Actinomycetes</taxon>
        <taxon>Streptosporangiales</taxon>
        <taxon>Nocardiopsidaceae</taxon>
        <taxon>Thermobifida</taxon>
    </lineage>
</organism>
<dbReference type="PANTHER" id="PTHR30006">
    <property type="entry name" value="THIAMINE-BINDING PERIPLASMIC PROTEIN-RELATED"/>
    <property type="match status" value="1"/>
</dbReference>
<keyword evidence="3" id="KW-1185">Reference proteome</keyword>
<reference evidence="2" key="1">
    <citation type="submission" date="2020-10" db="EMBL/GenBank/DDBJ databases">
        <title>De novo genome project of the cellulose decomposer Thermobifida halotolerans type strain.</title>
        <authorList>
            <person name="Nagy I."/>
            <person name="Horvath B."/>
            <person name="Kukolya J."/>
            <person name="Nagy I."/>
            <person name="Orsini M."/>
        </authorList>
    </citation>
    <scope>NUCLEOTIDE SEQUENCE</scope>
    <source>
        <strain evidence="2">DSM 44931</strain>
    </source>
</reference>
<dbReference type="PROSITE" id="PS51257">
    <property type="entry name" value="PROKAR_LIPOPROTEIN"/>
    <property type="match status" value="1"/>
</dbReference>
<dbReference type="KEGG" id="thao:NI17_004965"/>
<gene>
    <name evidence="2" type="ORF">NI17_004965</name>
</gene>
<accession>A0AA97LYH6</accession>
<dbReference type="RefSeq" id="WP_243597617.1">
    <property type="nucleotide sequence ID" value="NZ_CP063196.1"/>
</dbReference>
<dbReference type="AlphaFoldDB" id="A0AA97LYH6"/>
<evidence type="ECO:0000313" key="2">
    <source>
        <dbReference type="EMBL" id="UOE20572.1"/>
    </source>
</evidence>
<evidence type="ECO:0000313" key="3">
    <source>
        <dbReference type="Proteomes" id="UP000265719"/>
    </source>
</evidence>
<dbReference type="SUPFAM" id="SSF53850">
    <property type="entry name" value="Periplasmic binding protein-like II"/>
    <property type="match status" value="1"/>
</dbReference>
<dbReference type="Gene3D" id="3.40.190.10">
    <property type="entry name" value="Periplasmic binding protein-like II"/>
    <property type="match status" value="2"/>
</dbReference>
<sequence>MRNRPEGSVRARTVPVVLGVLLLTACASPPPRTDGSGRDAVATAASAAELGGMDELIRAAQAEGELNVVALPPERTDHGEMVAAFERKYGIKVNPAAPDASDEEQLDVAARRAGTDRAPDVFDLRLASAADAAARLAEYRVETWDDVPEDSRHPGGRYVGDHTVRMSVGFDADEVPAPEGVEDLLATARRGAVALDGDPRRDESAFFGVVMAALGSGGDADDVAPGVRLLAGPARTGRLRTAAPSPDAIASGEVPVVVDWEHANLRRAAELAGRADWRVVVPEGAAVGFTSCQAINRDAPHPAAARLWQEFVLSDEGQNIRLGGLVRPVRLEAMAAQGSVDTRALAALPAAEEPLVTLTAEQTGRAERHLAEHWIDPPAR</sequence>
<dbReference type="Proteomes" id="UP000265719">
    <property type="component" value="Chromosome"/>
</dbReference>
<evidence type="ECO:0000256" key="1">
    <source>
        <dbReference type="ARBA" id="ARBA00022729"/>
    </source>
</evidence>
<dbReference type="EMBL" id="CP063196">
    <property type="protein sequence ID" value="UOE20572.1"/>
    <property type="molecule type" value="Genomic_DNA"/>
</dbReference>